<dbReference type="STRING" id="3476.A0A2P5B6B3"/>
<dbReference type="PANTHER" id="PTHR48053:SF32">
    <property type="entry name" value="LEUCINE RICH REPEAT FAMILY PROTEIN, EXPRESSED"/>
    <property type="match status" value="1"/>
</dbReference>
<evidence type="ECO:0000256" key="4">
    <source>
        <dbReference type="ARBA" id="ARBA00012513"/>
    </source>
</evidence>
<proteinExistence type="inferred from homology"/>
<dbReference type="GO" id="GO:0099402">
    <property type="term" value="P:plant organ development"/>
    <property type="evidence" value="ECO:0007669"/>
    <property type="project" value="UniProtKB-ARBA"/>
</dbReference>
<evidence type="ECO:0000256" key="22">
    <source>
        <dbReference type="ARBA" id="ARBA00047899"/>
    </source>
</evidence>
<evidence type="ECO:0000256" key="10">
    <source>
        <dbReference type="ARBA" id="ARBA00022679"/>
    </source>
</evidence>
<protein>
    <recommendedName>
        <fullName evidence="4">non-specific serine/threonine protein kinase</fullName>
        <ecNumber evidence="4">2.7.11.1</ecNumber>
    </recommendedName>
</protein>
<evidence type="ECO:0000256" key="8">
    <source>
        <dbReference type="ARBA" id="ARBA00022553"/>
    </source>
</evidence>
<dbReference type="InterPro" id="IPR008266">
    <property type="entry name" value="Tyr_kinase_AS"/>
</dbReference>
<evidence type="ECO:0000256" key="18">
    <source>
        <dbReference type="ARBA" id="ARBA00023136"/>
    </source>
</evidence>
<dbReference type="Pfam" id="PF13855">
    <property type="entry name" value="LRR_8"/>
    <property type="match status" value="1"/>
</dbReference>
<dbReference type="Pfam" id="PF00560">
    <property type="entry name" value="LRR_1"/>
    <property type="match status" value="7"/>
</dbReference>
<dbReference type="SUPFAM" id="SSF56112">
    <property type="entry name" value="Protein kinase-like (PK-like)"/>
    <property type="match status" value="1"/>
</dbReference>
<evidence type="ECO:0000256" key="14">
    <source>
        <dbReference type="ARBA" id="ARBA00022741"/>
    </source>
</evidence>
<comment type="subcellular location">
    <subcellularLocation>
        <location evidence="2">Cell membrane</location>
        <topology evidence="2">Single-pass type I membrane protein</topology>
    </subcellularLocation>
    <subcellularLocation>
        <location evidence="1">Secreted</location>
        <location evidence="1">Cell wall</location>
    </subcellularLocation>
</comment>
<dbReference type="InterPro" id="IPR003591">
    <property type="entry name" value="Leu-rich_rpt_typical-subtyp"/>
</dbReference>
<dbReference type="GO" id="GO:0004674">
    <property type="term" value="F:protein serine/threonine kinase activity"/>
    <property type="evidence" value="ECO:0007669"/>
    <property type="project" value="UniProtKB-KW"/>
</dbReference>
<keyword evidence="10" id="KW-0808">Transferase</keyword>
<feature type="binding site" evidence="24">
    <location>
        <position position="642"/>
    </location>
    <ligand>
        <name>ATP</name>
        <dbReference type="ChEBI" id="CHEBI:30616"/>
    </ligand>
</feature>
<dbReference type="InterPro" id="IPR001611">
    <property type="entry name" value="Leu-rich_rpt"/>
</dbReference>
<keyword evidence="17 25" id="KW-1133">Transmembrane helix</keyword>
<dbReference type="FunFam" id="3.30.200.20:FF:000309">
    <property type="entry name" value="Leucine-rich repeat receptor protein kinase MSP1"/>
    <property type="match status" value="1"/>
</dbReference>
<dbReference type="FunFam" id="3.80.10.10:FF:000095">
    <property type="entry name" value="LRR receptor-like serine/threonine-protein kinase GSO1"/>
    <property type="match status" value="1"/>
</dbReference>
<evidence type="ECO:0000256" key="21">
    <source>
        <dbReference type="ARBA" id="ARBA00038043"/>
    </source>
</evidence>
<keyword evidence="7" id="KW-0723">Serine/threonine-protein kinase</keyword>
<keyword evidence="6" id="KW-0964">Secreted</keyword>
<comment type="similarity">
    <text evidence="21">Belongs to the polygalacturonase-inhibiting protein family.</text>
</comment>
<feature type="chain" id="PRO_5015166823" description="non-specific serine/threonine protein kinase" evidence="26">
    <location>
        <begin position="30"/>
        <end position="914"/>
    </location>
</feature>
<evidence type="ECO:0000256" key="16">
    <source>
        <dbReference type="ARBA" id="ARBA00022840"/>
    </source>
</evidence>
<reference evidence="29" key="1">
    <citation type="submission" date="2016-06" db="EMBL/GenBank/DDBJ databases">
        <title>Parallel loss of symbiosis genes in relatives of nitrogen-fixing non-legume Parasponia.</title>
        <authorList>
            <person name="Van Velzen R."/>
            <person name="Holmer R."/>
            <person name="Bu F."/>
            <person name="Rutten L."/>
            <person name="Van Zeijl A."/>
            <person name="Liu W."/>
            <person name="Santuari L."/>
            <person name="Cao Q."/>
            <person name="Sharma T."/>
            <person name="Shen D."/>
            <person name="Roswanjaya Y."/>
            <person name="Wardhani T."/>
            <person name="Kalhor M.S."/>
            <person name="Jansen J."/>
            <person name="Van den Hoogen J."/>
            <person name="Gungor B."/>
            <person name="Hartog M."/>
            <person name="Hontelez J."/>
            <person name="Verver J."/>
            <person name="Yang W.-C."/>
            <person name="Schijlen E."/>
            <person name="Repin R."/>
            <person name="Schilthuizen M."/>
            <person name="Schranz E."/>
            <person name="Heidstra R."/>
            <person name="Miyata K."/>
            <person name="Fedorova E."/>
            <person name="Kohlen W."/>
            <person name="Bisseling T."/>
            <person name="Smit S."/>
            <person name="Geurts R."/>
        </authorList>
    </citation>
    <scope>NUCLEOTIDE SEQUENCE [LARGE SCALE GENOMIC DNA]</scope>
    <source>
        <strain evidence="29">cv. WU1-14</strain>
    </source>
</reference>
<evidence type="ECO:0000256" key="3">
    <source>
        <dbReference type="ARBA" id="ARBA00009592"/>
    </source>
</evidence>
<dbReference type="InterPro" id="IPR025875">
    <property type="entry name" value="Leu-rich_rpt_4"/>
</dbReference>
<dbReference type="PROSITE" id="PS00107">
    <property type="entry name" value="PROTEIN_KINASE_ATP"/>
    <property type="match status" value="1"/>
</dbReference>
<feature type="signal peptide" evidence="26">
    <location>
        <begin position="1"/>
        <end position="29"/>
    </location>
</feature>
<dbReference type="SMART" id="SM00369">
    <property type="entry name" value="LRR_TYP"/>
    <property type="match status" value="6"/>
</dbReference>
<keyword evidence="29" id="KW-1185">Reference proteome</keyword>
<dbReference type="InterPro" id="IPR032675">
    <property type="entry name" value="LRR_dom_sf"/>
</dbReference>
<dbReference type="InterPro" id="IPR011009">
    <property type="entry name" value="Kinase-like_dom_sf"/>
</dbReference>
<keyword evidence="18 25" id="KW-0472">Membrane</keyword>
<dbReference type="GO" id="GO:0005524">
    <property type="term" value="F:ATP binding"/>
    <property type="evidence" value="ECO:0007669"/>
    <property type="project" value="UniProtKB-UniRule"/>
</dbReference>
<organism evidence="28 29">
    <name type="scientific">Parasponia andersonii</name>
    <name type="common">Sponia andersonii</name>
    <dbReference type="NCBI Taxonomy" id="3476"/>
    <lineage>
        <taxon>Eukaryota</taxon>
        <taxon>Viridiplantae</taxon>
        <taxon>Streptophyta</taxon>
        <taxon>Embryophyta</taxon>
        <taxon>Tracheophyta</taxon>
        <taxon>Spermatophyta</taxon>
        <taxon>Magnoliopsida</taxon>
        <taxon>eudicotyledons</taxon>
        <taxon>Gunneridae</taxon>
        <taxon>Pentapetalae</taxon>
        <taxon>rosids</taxon>
        <taxon>fabids</taxon>
        <taxon>Rosales</taxon>
        <taxon>Cannabaceae</taxon>
        <taxon>Parasponia</taxon>
    </lineage>
</organism>
<dbReference type="InterPro" id="IPR000719">
    <property type="entry name" value="Prot_kinase_dom"/>
</dbReference>
<dbReference type="PANTHER" id="PTHR48053">
    <property type="entry name" value="LEUCINE RICH REPEAT FAMILY PROTEIN, EXPRESSED"/>
    <property type="match status" value="1"/>
</dbReference>
<evidence type="ECO:0000256" key="5">
    <source>
        <dbReference type="ARBA" id="ARBA00022475"/>
    </source>
</evidence>
<dbReference type="FunFam" id="1.10.510.10:FF:000445">
    <property type="entry name" value="MDIS1-interacting receptor like kinase 2"/>
    <property type="match status" value="1"/>
</dbReference>
<name>A0A2P5B6B3_PARAD</name>
<dbReference type="Gene3D" id="3.80.10.10">
    <property type="entry name" value="Ribonuclease Inhibitor"/>
    <property type="match status" value="3"/>
</dbReference>
<sequence length="914" mass="100920">MKRVQNLNRVPLFLHHIILLTSLVPLKTSSIISPRTQAEALVKWKNSLLIPPSSLDSWSLTKINHLCSWEGIYCGNSTAKVDEIDLADSNVTGTLTQFDFSPFLNITAFNLSNNNLSGPIPSAIGNLSKLNWLNLSNNNLNGTIPSELGFCTNLIYLALSKNKLGGELPLSLSNLSDIRRLSLHDNLFSGRLPPALVSNWTALTWLLLEKNRFGGEIPPEIGQLTSLQYLFLYQNNLSGSIPREIGQLTSLQYLFLYQNNLSGSIPREIGLTSLVSLSLYQNNLSGSIPPEIGMLTNLTDLDLSGNQLSGRIPATLGKLTNLRYLRLFGNCLVGTVPKEIENLDFVQHFDVNTNKLSGELPHIFSQSLTYVSFSNNDFAGELPRNLGTLQSLNNLDLSANYFTGNIHKEFGSCGGLINLNLSHNALSGEMPIELGNMLSLKTLDLSSNSISGQVPSNLFHHKTLEILNLSHNHLEGGIPSLDFDQVSPRSFDFSHNNLSGAVPAAFQTMSADAFAENSGLCGNVSGLNLCSALSLERKKSNENLLIGVLVTVCSLIVSVIVFVAIALILRRKSKPLNEIKTRSFNRMFECFEPMIWSKEGKFTLGEIVRAIEDFGEKHCIGKGGFGTVYKADLPSGLVVAVKRVNILDSHDIIPDVKNLSFQSEIRTLTEIRHRNIIKLYGFCFWRGCIYLVYEYVERGSLSRVLYEFERNTDLGWETRLKIVRGLAEAISYLHHDCSPPIVHRDVSSNNILLDRDFEPLLSDFGTARLMSLDSSNWTNIAGTYGYMAPELAQTMRVTDKCDVFSFGVVALEIMMGRHPGELLQSLLASSRMLSDDAQLLLKDVLDQRLLQPSGELAKAVAVVVTLAFACVSTNPRARPNMHFVAQELSAPTLPYVSEPFDLITIGMLIRGGSH</sequence>
<dbReference type="OrthoDB" id="676979at2759"/>
<dbReference type="PROSITE" id="PS00109">
    <property type="entry name" value="PROTEIN_KINASE_TYR"/>
    <property type="match status" value="1"/>
</dbReference>
<keyword evidence="19" id="KW-0675">Receptor</keyword>
<keyword evidence="12 26" id="KW-0732">Signal</keyword>
<keyword evidence="14 24" id="KW-0547">Nucleotide-binding</keyword>
<keyword evidence="11 25" id="KW-0812">Transmembrane</keyword>
<dbReference type="AlphaFoldDB" id="A0A2P5B6B3"/>
<keyword evidence="6" id="KW-0134">Cell wall</keyword>
<evidence type="ECO:0000256" key="6">
    <source>
        <dbReference type="ARBA" id="ARBA00022512"/>
    </source>
</evidence>
<dbReference type="Pfam" id="PF00069">
    <property type="entry name" value="Pkinase"/>
    <property type="match status" value="1"/>
</dbReference>
<evidence type="ECO:0000256" key="13">
    <source>
        <dbReference type="ARBA" id="ARBA00022737"/>
    </source>
</evidence>
<evidence type="ECO:0000256" key="12">
    <source>
        <dbReference type="ARBA" id="ARBA00022729"/>
    </source>
</evidence>
<dbReference type="PRINTS" id="PR00019">
    <property type="entry name" value="LEURICHRPT"/>
</dbReference>
<dbReference type="EMBL" id="JXTB01000352">
    <property type="protein sequence ID" value="PON44353.1"/>
    <property type="molecule type" value="Genomic_DNA"/>
</dbReference>
<dbReference type="InterPro" id="IPR017441">
    <property type="entry name" value="Protein_kinase_ATP_BS"/>
</dbReference>
<evidence type="ECO:0000256" key="17">
    <source>
        <dbReference type="ARBA" id="ARBA00022989"/>
    </source>
</evidence>
<dbReference type="GO" id="GO:0005886">
    <property type="term" value="C:plasma membrane"/>
    <property type="evidence" value="ECO:0007669"/>
    <property type="project" value="UniProtKB-SubCell"/>
</dbReference>
<dbReference type="InterPro" id="IPR013210">
    <property type="entry name" value="LRR_N_plant-typ"/>
</dbReference>
<keyword evidence="5" id="KW-1003">Cell membrane</keyword>
<keyword evidence="20" id="KW-0325">Glycoprotein</keyword>
<feature type="domain" description="Protein kinase" evidence="27">
    <location>
        <begin position="614"/>
        <end position="896"/>
    </location>
</feature>
<evidence type="ECO:0000313" key="28">
    <source>
        <dbReference type="EMBL" id="PON44353.1"/>
    </source>
</evidence>
<evidence type="ECO:0000256" key="26">
    <source>
        <dbReference type="SAM" id="SignalP"/>
    </source>
</evidence>
<comment type="similarity">
    <text evidence="3">Belongs to the RLP family.</text>
</comment>
<evidence type="ECO:0000256" key="20">
    <source>
        <dbReference type="ARBA" id="ARBA00023180"/>
    </source>
</evidence>
<evidence type="ECO:0000256" key="7">
    <source>
        <dbReference type="ARBA" id="ARBA00022527"/>
    </source>
</evidence>
<evidence type="ECO:0000256" key="23">
    <source>
        <dbReference type="ARBA" id="ARBA00048679"/>
    </source>
</evidence>
<evidence type="ECO:0000259" key="27">
    <source>
        <dbReference type="PROSITE" id="PS50011"/>
    </source>
</evidence>
<comment type="caution">
    <text evidence="28">The sequence shown here is derived from an EMBL/GenBank/DDBJ whole genome shotgun (WGS) entry which is preliminary data.</text>
</comment>
<dbReference type="SMART" id="SM00365">
    <property type="entry name" value="LRR_SD22"/>
    <property type="match status" value="7"/>
</dbReference>
<accession>A0A2P5B6B3</accession>
<evidence type="ECO:0000256" key="15">
    <source>
        <dbReference type="ARBA" id="ARBA00022777"/>
    </source>
</evidence>
<evidence type="ECO:0000313" key="29">
    <source>
        <dbReference type="Proteomes" id="UP000237105"/>
    </source>
</evidence>
<gene>
    <name evidence="28" type="ORF">PanWU01x14_267420</name>
</gene>
<keyword evidence="16 24" id="KW-0067">ATP-binding</keyword>
<evidence type="ECO:0000256" key="9">
    <source>
        <dbReference type="ARBA" id="ARBA00022614"/>
    </source>
</evidence>
<evidence type="ECO:0000256" key="25">
    <source>
        <dbReference type="SAM" id="Phobius"/>
    </source>
</evidence>
<dbReference type="EC" id="2.7.11.1" evidence="4"/>
<feature type="transmembrane region" description="Helical" evidence="25">
    <location>
        <begin position="544"/>
        <end position="569"/>
    </location>
</feature>
<dbReference type="PROSITE" id="PS51450">
    <property type="entry name" value="LRR"/>
    <property type="match status" value="1"/>
</dbReference>
<dbReference type="Gene3D" id="3.30.200.20">
    <property type="entry name" value="Phosphorylase Kinase, domain 1"/>
    <property type="match status" value="1"/>
</dbReference>
<keyword evidence="8" id="KW-0597">Phosphoprotein</keyword>
<evidence type="ECO:0000256" key="11">
    <source>
        <dbReference type="ARBA" id="ARBA00022692"/>
    </source>
</evidence>
<comment type="catalytic activity">
    <reaction evidence="22">
        <text>L-threonyl-[protein] + ATP = O-phospho-L-threonyl-[protein] + ADP + H(+)</text>
        <dbReference type="Rhea" id="RHEA:46608"/>
        <dbReference type="Rhea" id="RHEA-COMP:11060"/>
        <dbReference type="Rhea" id="RHEA-COMP:11605"/>
        <dbReference type="ChEBI" id="CHEBI:15378"/>
        <dbReference type="ChEBI" id="CHEBI:30013"/>
        <dbReference type="ChEBI" id="CHEBI:30616"/>
        <dbReference type="ChEBI" id="CHEBI:61977"/>
        <dbReference type="ChEBI" id="CHEBI:456216"/>
        <dbReference type="EC" id="2.7.11.1"/>
    </reaction>
</comment>
<dbReference type="PROSITE" id="PS50011">
    <property type="entry name" value="PROTEIN_KINASE_DOM"/>
    <property type="match status" value="1"/>
</dbReference>
<dbReference type="InterPro" id="IPR051716">
    <property type="entry name" value="Plant_RL_S/T_kinase"/>
</dbReference>
<dbReference type="SUPFAM" id="SSF52058">
    <property type="entry name" value="L domain-like"/>
    <property type="match status" value="2"/>
</dbReference>
<evidence type="ECO:0000256" key="2">
    <source>
        <dbReference type="ARBA" id="ARBA00004251"/>
    </source>
</evidence>
<evidence type="ECO:0000256" key="24">
    <source>
        <dbReference type="PROSITE-ProRule" id="PRU10141"/>
    </source>
</evidence>
<dbReference type="FunFam" id="3.80.10.10:FF:000356">
    <property type="entry name" value="LRR receptor-like serine/threonine-protein kinase"/>
    <property type="match status" value="1"/>
</dbReference>
<evidence type="ECO:0000256" key="1">
    <source>
        <dbReference type="ARBA" id="ARBA00004191"/>
    </source>
</evidence>
<comment type="catalytic activity">
    <reaction evidence="23">
        <text>L-seryl-[protein] + ATP = O-phospho-L-seryl-[protein] + ADP + H(+)</text>
        <dbReference type="Rhea" id="RHEA:17989"/>
        <dbReference type="Rhea" id="RHEA-COMP:9863"/>
        <dbReference type="Rhea" id="RHEA-COMP:11604"/>
        <dbReference type="ChEBI" id="CHEBI:15378"/>
        <dbReference type="ChEBI" id="CHEBI:29999"/>
        <dbReference type="ChEBI" id="CHEBI:30616"/>
        <dbReference type="ChEBI" id="CHEBI:83421"/>
        <dbReference type="ChEBI" id="CHEBI:456216"/>
        <dbReference type="EC" id="2.7.11.1"/>
    </reaction>
</comment>
<keyword evidence="15 28" id="KW-0418">Kinase</keyword>
<dbReference type="Pfam" id="PF12799">
    <property type="entry name" value="LRR_4"/>
    <property type="match status" value="1"/>
</dbReference>
<dbReference type="CDD" id="cd14066">
    <property type="entry name" value="STKc_IRAK"/>
    <property type="match status" value="1"/>
</dbReference>
<evidence type="ECO:0000256" key="19">
    <source>
        <dbReference type="ARBA" id="ARBA00023170"/>
    </source>
</evidence>
<keyword evidence="13" id="KW-0677">Repeat</keyword>
<dbReference type="Proteomes" id="UP000237105">
    <property type="component" value="Unassembled WGS sequence"/>
</dbReference>
<dbReference type="FunFam" id="3.80.10.10:FF:000400">
    <property type="entry name" value="Nuclear pore complex protein NUP107"/>
    <property type="match status" value="1"/>
</dbReference>
<dbReference type="Gene3D" id="1.10.510.10">
    <property type="entry name" value="Transferase(Phosphotransferase) domain 1"/>
    <property type="match status" value="1"/>
</dbReference>
<dbReference type="GO" id="GO:0009653">
    <property type="term" value="P:anatomical structure morphogenesis"/>
    <property type="evidence" value="ECO:0007669"/>
    <property type="project" value="UniProtKB-ARBA"/>
</dbReference>
<keyword evidence="9" id="KW-0433">Leucine-rich repeat</keyword>
<dbReference type="Pfam" id="PF08263">
    <property type="entry name" value="LRRNT_2"/>
    <property type="match status" value="1"/>
</dbReference>